<comment type="similarity">
    <text evidence="9">Belongs to the class-I aminoacyl-tRNA synthetase family.</text>
</comment>
<keyword evidence="2 9" id="KW-0436">Ligase</keyword>
<dbReference type="EMBL" id="JAHWGI010001411">
    <property type="protein sequence ID" value="KAK3930413.1"/>
    <property type="molecule type" value="Genomic_DNA"/>
</dbReference>
<dbReference type="SUPFAM" id="SSF55174">
    <property type="entry name" value="Alpha-L RNA-binding motif"/>
    <property type="match status" value="1"/>
</dbReference>
<dbReference type="PRINTS" id="PR01040">
    <property type="entry name" value="TRNASYNTHTYR"/>
</dbReference>
<dbReference type="PROSITE" id="PS00178">
    <property type="entry name" value="AA_TRNA_LIGASE_I"/>
    <property type="match status" value="1"/>
</dbReference>
<name>A0AAE1HZJ3_9NEOP</name>
<evidence type="ECO:0000256" key="6">
    <source>
        <dbReference type="ARBA" id="ARBA00023146"/>
    </source>
</evidence>
<dbReference type="Gene3D" id="3.40.50.620">
    <property type="entry name" value="HUPs"/>
    <property type="match status" value="1"/>
</dbReference>
<sequence>MIRAVAFSRPVARLVCRRWNSSSPQSVLNLHERGMFKDIFPGQAATEIDTLLKSSSQCVYAGFDPTADSLHVGNLLVLVNLLHWQARGHQVIALASIFYLNISLGGATGHIGDPSERNTERPLMKSHQVFKNADGIKRNIECVFENFRKHFSEGAKLHPVMIVNNYDWYKQMNAVEFVGYVGRHFRMGTMLGRDSVSQRLASSGMSFTEFTYQIFQAYDWLHLLRKNNCRFQIGGSDQMGNIVSGHELISRVEEKQVYGITLPLIKSEAGDKFGKSAGNAVWLSESKTSYYDLYQFFVRTPDADVEQLLKLFTFRKLGHIKDLMKKHKDDPSKWLAQKALAEDVTTLVHGEEGLRIAKLASSILHGSDIQALSLVSAEEMKQIFMGTPCHELILTPGMTFLEVSRKAACFPTDIDARRIISAGGFSVNYQKLSNPDEVFSARHILPNKYSLLRVGKRNHFLVHWI</sequence>
<dbReference type="GO" id="GO:0005524">
    <property type="term" value="F:ATP binding"/>
    <property type="evidence" value="ECO:0007669"/>
    <property type="project" value="UniProtKB-KW"/>
</dbReference>
<evidence type="ECO:0000256" key="4">
    <source>
        <dbReference type="ARBA" id="ARBA00022840"/>
    </source>
</evidence>
<dbReference type="InterPro" id="IPR036986">
    <property type="entry name" value="S4_RNA-bd_sf"/>
</dbReference>
<dbReference type="FunFam" id="3.40.50.620:FF:000107">
    <property type="entry name" value="Tyrosine--tRNA ligase"/>
    <property type="match status" value="1"/>
</dbReference>
<dbReference type="EC" id="6.1.1.1" evidence="1 9"/>
<reference evidence="10" key="1">
    <citation type="submission" date="2021-07" db="EMBL/GenBank/DDBJ databases">
        <authorList>
            <person name="Catto M.A."/>
            <person name="Jacobson A."/>
            <person name="Kennedy G."/>
            <person name="Labadie P."/>
            <person name="Hunt B.G."/>
            <person name="Srinivasan R."/>
        </authorList>
    </citation>
    <scope>NUCLEOTIDE SEQUENCE</scope>
    <source>
        <strain evidence="10">PL_HMW_Pooled</strain>
        <tissue evidence="10">Head</tissue>
    </source>
</reference>
<evidence type="ECO:0000313" key="10">
    <source>
        <dbReference type="EMBL" id="KAK3930413.1"/>
    </source>
</evidence>
<organism evidence="10 11">
    <name type="scientific">Frankliniella fusca</name>
    <dbReference type="NCBI Taxonomy" id="407009"/>
    <lineage>
        <taxon>Eukaryota</taxon>
        <taxon>Metazoa</taxon>
        <taxon>Ecdysozoa</taxon>
        <taxon>Arthropoda</taxon>
        <taxon>Hexapoda</taxon>
        <taxon>Insecta</taxon>
        <taxon>Pterygota</taxon>
        <taxon>Neoptera</taxon>
        <taxon>Paraneoptera</taxon>
        <taxon>Thysanoptera</taxon>
        <taxon>Terebrantia</taxon>
        <taxon>Thripoidea</taxon>
        <taxon>Thripidae</taxon>
        <taxon>Frankliniella</taxon>
    </lineage>
</organism>
<dbReference type="Pfam" id="PF00579">
    <property type="entry name" value="tRNA-synt_1b"/>
    <property type="match status" value="1"/>
</dbReference>
<dbReference type="NCBIfam" id="TIGR00234">
    <property type="entry name" value="tyrS"/>
    <property type="match status" value="1"/>
</dbReference>
<evidence type="ECO:0000256" key="2">
    <source>
        <dbReference type="ARBA" id="ARBA00022598"/>
    </source>
</evidence>
<dbReference type="AlphaFoldDB" id="A0AAE1HZJ3"/>
<gene>
    <name evidence="10" type="ORF">KUF71_005147</name>
</gene>
<evidence type="ECO:0000256" key="3">
    <source>
        <dbReference type="ARBA" id="ARBA00022741"/>
    </source>
</evidence>
<dbReference type="Gene3D" id="3.10.290.10">
    <property type="entry name" value="RNA-binding S4 domain"/>
    <property type="match status" value="1"/>
</dbReference>
<dbReference type="InterPro" id="IPR024088">
    <property type="entry name" value="Tyr-tRNA-ligase_bac-type"/>
</dbReference>
<comment type="caution">
    <text evidence="10">The sequence shown here is derived from an EMBL/GenBank/DDBJ whole genome shotgun (WGS) entry which is preliminary data.</text>
</comment>
<dbReference type="Gene3D" id="1.10.240.10">
    <property type="entry name" value="Tyrosyl-Transfer RNA Synthetase"/>
    <property type="match status" value="1"/>
</dbReference>
<dbReference type="SUPFAM" id="SSF52374">
    <property type="entry name" value="Nucleotidylyl transferase"/>
    <property type="match status" value="1"/>
</dbReference>
<dbReference type="FunFam" id="1.10.240.10:FF:000001">
    <property type="entry name" value="Tyrosine--tRNA ligase"/>
    <property type="match status" value="1"/>
</dbReference>
<dbReference type="InterPro" id="IPR002307">
    <property type="entry name" value="Tyr-tRNA-ligase"/>
</dbReference>
<accession>A0AAE1HZJ3</accession>
<dbReference type="PANTHER" id="PTHR11766">
    <property type="entry name" value="TYROSYL-TRNA SYNTHETASE"/>
    <property type="match status" value="1"/>
</dbReference>
<reference evidence="10" key="2">
    <citation type="journal article" date="2023" name="BMC Genomics">
        <title>Pest status, molecular evolution, and epigenetic factors derived from the genome assembly of Frankliniella fusca, a thysanopteran phytovirus vector.</title>
        <authorList>
            <person name="Catto M.A."/>
            <person name="Labadie P.E."/>
            <person name="Jacobson A.L."/>
            <person name="Kennedy G.G."/>
            <person name="Srinivasan R."/>
            <person name="Hunt B.G."/>
        </authorList>
    </citation>
    <scope>NUCLEOTIDE SEQUENCE</scope>
    <source>
        <strain evidence="10">PL_HMW_Pooled</strain>
    </source>
</reference>
<dbReference type="GO" id="GO:0005739">
    <property type="term" value="C:mitochondrion"/>
    <property type="evidence" value="ECO:0007669"/>
    <property type="project" value="TreeGrafter"/>
</dbReference>
<dbReference type="InterPro" id="IPR002305">
    <property type="entry name" value="aa-tRNA-synth_Ic"/>
</dbReference>
<evidence type="ECO:0000256" key="7">
    <source>
        <dbReference type="ARBA" id="ARBA00033323"/>
    </source>
</evidence>
<dbReference type="GO" id="GO:0004831">
    <property type="term" value="F:tyrosine-tRNA ligase activity"/>
    <property type="evidence" value="ECO:0007669"/>
    <property type="project" value="UniProtKB-EC"/>
</dbReference>
<evidence type="ECO:0000256" key="9">
    <source>
        <dbReference type="RuleBase" id="RU361234"/>
    </source>
</evidence>
<evidence type="ECO:0000256" key="1">
    <source>
        <dbReference type="ARBA" id="ARBA00013160"/>
    </source>
</evidence>
<dbReference type="CDD" id="cd00805">
    <property type="entry name" value="TyrRS_core"/>
    <property type="match status" value="1"/>
</dbReference>
<keyword evidence="5 9" id="KW-0648">Protein biosynthesis</keyword>
<protein>
    <recommendedName>
        <fullName evidence="1 9">Tyrosine--tRNA ligase</fullName>
        <ecNumber evidence="1 9">6.1.1.1</ecNumber>
    </recommendedName>
    <alternativeName>
        <fullName evidence="7 9">Tyrosyl-tRNA synthetase</fullName>
    </alternativeName>
</protein>
<dbReference type="Proteomes" id="UP001219518">
    <property type="component" value="Unassembled WGS sequence"/>
</dbReference>
<keyword evidence="4 9" id="KW-0067">ATP-binding</keyword>
<dbReference type="InterPro" id="IPR001412">
    <property type="entry name" value="aa-tRNA-synth_I_CS"/>
</dbReference>
<evidence type="ECO:0000256" key="5">
    <source>
        <dbReference type="ARBA" id="ARBA00022917"/>
    </source>
</evidence>
<proteinExistence type="inferred from homology"/>
<keyword evidence="6 9" id="KW-0030">Aminoacyl-tRNA synthetase</keyword>
<keyword evidence="3 9" id="KW-0547">Nucleotide-binding</keyword>
<dbReference type="InterPro" id="IPR014729">
    <property type="entry name" value="Rossmann-like_a/b/a_fold"/>
</dbReference>
<evidence type="ECO:0000313" key="11">
    <source>
        <dbReference type="Proteomes" id="UP001219518"/>
    </source>
</evidence>
<dbReference type="PANTHER" id="PTHR11766:SF0">
    <property type="entry name" value="TYROSINE--TRNA LIGASE, MITOCHONDRIAL"/>
    <property type="match status" value="1"/>
</dbReference>
<dbReference type="GO" id="GO:0005829">
    <property type="term" value="C:cytosol"/>
    <property type="evidence" value="ECO:0007669"/>
    <property type="project" value="TreeGrafter"/>
</dbReference>
<dbReference type="GO" id="GO:0003723">
    <property type="term" value="F:RNA binding"/>
    <property type="evidence" value="ECO:0007669"/>
    <property type="project" value="InterPro"/>
</dbReference>
<keyword evidence="11" id="KW-1185">Reference proteome</keyword>
<dbReference type="GO" id="GO:0006437">
    <property type="term" value="P:tyrosyl-tRNA aminoacylation"/>
    <property type="evidence" value="ECO:0007669"/>
    <property type="project" value="InterPro"/>
</dbReference>
<evidence type="ECO:0000256" key="8">
    <source>
        <dbReference type="ARBA" id="ARBA00048248"/>
    </source>
</evidence>
<comment type="catalytic activity">
    <reaction evidence="8 9">
        <text>tRNA(Tyr) + L-tyrosine + ATP = L-tyrosyl-tRNA(Tyr) + AMP + diphosphate + H(+)</text>
        <dbReference type="Rhea" id="RHEA:10220"/>
        <dbReference type="Rhea" id="RHEA-COMP:9706"/>
        <dbReference type="Rhea" id="RHEA-COMP:9707"/>
        <dbReference type="ChEBI" id="CHEBI:15378"/>
        <dbReference type="ChEBI" id="CHEBI:30616"/>
        <dbReference type="ChEBI" id="CHEBI:33019"/>
        <dbReference type="ChEBI" id="CHEBI:58315"/>
        <dbReference type="ChEBI" id="CHEBI:78442"/>
        <dbReference type="ChEBI" id="CHEBI:78536"/>
        <dbReference type="ChEBI" id="CHEBI:456215"/>
        <dbReference type="EC" id="6.1.1.1"/>
    </reaction>
</comment>